<dbReference type="HOGENOM" id="CLU_1384269_0_0_1"/>
<reference evidence="5" key="1">
    <citation type="journal article" date="2014" name="Proc. Natl. Acad. Sci. U.S.A.">
        <title>Extensive sampling of basidiomycete genomes demonstrates inadequacy of the white-rot/brown-rot paradigm for wood decay fungi.</title>
        <authorList>
            <person name="Riley R."/>
            <person name="Salamov A.A."/>
            <person name="Brown D.W."/>
            <person name="Nagy L.G."/>
            <person name="Floudas D."/>
            <person name="Held B.W."/>
            <person name="Levasseur A."/>
            <person name="Lombard V."/>
            <person name="Morin E."/>
            <person name="Otillar R."/>
            <person name="Lindquist E.A."/>
            <person name="Sun H."/>
            <person name="LaButti K.M."/>
            <person name="Schmutz J."/>
            <person name="Jabbour D."/>
            <person name="Luo H."/>
            <person name="Baker S.E."/>
            <person name="Pisabarro A.G."/>
            <person name="Walton J.D."/>
            <person name="Blanchette R.A."/>
            <person name="Henrissat B."/>
            <person name="Martin F."/>
            <person name="Cullen D."/>
            <person name="Hibbett D.S."/>
            <person name="Grigoriev I.V."/>
        </authorList>
    </citation>
    <scope>NUCLEOTIDE SEQUENCE [LARGE SCALE GENOMIC DNA]</scope>
    <source>
        <strain evidence="5">CBS 339.88</strain>
    </source>
</reference>
<dbReference type="GO" id="GO:0004000">
    <property type="term" value="F:adenosine deaminase activity"/>
    <property type="evidence" value="ECO:0007669"/>
    <property type="project" value="TreeGrafter"/>
</dbReference>
<dbReference type="OrthoDB" id="272271at2759"/>
<evidence type="ECO:0000256" key="1">
    <source>
        <dbReference type="ARBA" id="ARBA00006676"/>
    </source>
</evidence>
<dbReference type="Proteomes" id="UP000027222">
    <property type="component" value="Unassembled WGS sequence"/>
</dbReference>
<comment type="similarity">
    <text evidence="1">Belongs to the metallo-dependent hydrolases superfamily. Adenosine and AMP deaminases family.</text>
</comment>
<keyword evidence="3" id="KW-0546">Nucleotide metabolism</keyword>
<dbReference type="SUPFAM" id="SSF51556">
    <property type="entry name" value="Metallo-dependent hydrolases"/>
    <property type="match status" value="1"/>
</dbReference>
<dbReference type="Gene3D" id="3.20.20.140">
    <property type="entry name" value="Metal-dependent hydrolases"/>
    <property type="match status" value="1"/>
</dbReference>
<proteinExistence type="inferred from homology"/>
<dbReference type="EMBL" id="KL142374">
    <property type="protein sequence ID" value="KDR78453.1"/>
    <property type="molecule type" value="Genomic_DNA"/>
</dbReference>
<protein>
    <submittedName>
        <fullName evidence="4">Uncharacterized protein</fullName>
    </submittedName>
</protein>
<dbReference type="GO" id="GO:0009117">
    <property type="term" value="P:nucleotide metabolic process"/>
    <property type="evidence" value="ECO:0007669"/>
    <property type="project" value="UniProtKB-KW"/>
</dbReference>
<sequence length="197" mass="21903">MNNFFSPSSLATYASTSTPCSSMLHPVVYTFLDGIHFELRITPIRPGFMDRELYLPHDNLEKYCGHTAENLEVFAPYFAEVKQAGQRLTLHIAETIQSPAVCRRNLNFISYNPDRLGHATFLNDEAIAIVLGKRMCIEICLSSTLLCETVPTSKRTTSNTSKRTTAIPSVYGSLRPPSDSSIPSAAPPTYLTLIHFN</sequence>
<dbReference type="GO" id="GO:0006154">
    <property type="term" value="P:adenosine catabolic process"/>
    <property type="evidence" value="ECO:0007669"/>
    <property type="project" value="TreeGrafter"/>
</dbReference>
<dbReference type="PANTHER" id="PTHR11409">
    <property type="entry name" value="ADENOSINE DEAMINASE"/>
    <property type="match status" value="1"/>
</dbReference>
<keyword evidence="5" id="KW-1185">Reference proteome</keyword>
<keyword evidence="2" id="KW-0862">Zinc</keyword>
<name>A0A067THN6_GALM3</name>
<dbReference type="GO" id="GO:0046103">
    <property type="term" value="P:inosine biosynthetic process"/>
    <property type="evidence" value="ECO:0007669"/>
    <property type="project" value="TreeGrafter"/>
</dbReference>
<gene>
    <name evidence="4" type="ORF">GALMADRAFT_243837</name>
</gene>
<evidence type="ECO:0000256" key="2">
    <source>
        <dbReference type="ARBA" id="ARBA00022833"/>
    </source>
</evidence>
<dbReference type="STRING" id="685588.A0A067THN6"/>
<dbReference type="InterPro" id="IPR006330">
    <property type="entry name" value="Ado/ade_deaminase"/>
</dbReference>
<evidence type="ECO:0000256" key="3">
    <source>
        <dbReference type="ARBA" id="ARBA00023080"/>
    </source>
</evidence>
<dbReference type="PANTHER" id="PTHR11409:SF42">
    <property type="entry name" value="ADENOSINE DEAMINASE-LIKE PROTEIN"/>
    <property type="match status" value="1"/>
</dbReference>
<accession>A0A067THN6</accession>
<evidence type="ECO:0000313" key="5">
    <source>
        <dbReference type="Proteomes" id="UP000027222"/>
    </source>
</evidence>
<organism evidence="4 5">
    <name type="scientific">Galerina marginata (strain CBS 339.88)</name>
    <dbReference type="NCBI Taxonomy" id="685588"/>
    <lineage>
        <taxon>Eukaryota</taxon>
        <taxon>Fungi</taxon>
        <taxon>Dikarya</taxon>
        <taxon>Basidiomycota</taxon>
        <taxon>Agaricomycotina</taxon>
        <taxon>Agaricomycetes</taxon>
        <taxon>Agaricomycetidae</taxon>
        <taxon>Agaricales</taxon>
        <taxon>Agaricineae</taxon>
        <taxon>Strophariaceae</taxon>
        <taxon>Galerina</taxon>
    </lineage>
</organism>
<dbReference type="AlphaFoldDB" id="A0A067THN6"/>
<evidence type="ECO:0000313" key="4">
    <source>
        <dbReference type="EMBL" id="KDR78453.1"/>
    </source>
</evidence>
<dbReference type="InterPro" id="IPR032466">
    <property type="entry name" value="Metal_Hydrolase"/>
</dbReference>